<keyword evidence="6" id="KW-1185">Reference proteome</keyword>
<dbReference type="CDD" id="cd07035">
    <property type="entry name" value="TPP_PYR_POX_like"/>
    <property type="match status" value="1"/>
</dbReference>
<evidence type="ECO:0000256" key="1">
    <source>
        <dbReference type="ARBA" id="ARBA00007812"/>
    </source>
</evidence>
<dbReference type="PANTHER" id="PTHR18968">
    <property type="entry name" value="THIAMINE PYROPHOSPHATE ENZYMES"/>
    <property type="match status" value="1"/>
</dbReference>
<dbReference type="EMBL" id="JBFSHR010000017">
    <property type="protein sequence ID" value="MEX6429476.1"/>
    <property type="molecule type" value="Genomic_DNA"/>
</dbReference>
<dbReference type="Gene3D" id="3.40.50.970">
    <property type="match status" value="2"/>
</dbReference>
<dbReference type="NCBIfam" id="NF005760">
    <property type="entry name" value="PRK07586.1"/>
    <property type="match status" value="1"/>
</dbReference>
<gene>
    <name evidence="5" type="ORF">AB6A68_06435</name>
</gene>
<name>A0ABV3Y3C7_9ACTN</name>
<keyword evidence="2" id="KW-0786">Thiamine pyrophosphate</keyword>
<reference evidence="5 6" key="1">
    <citation type="submission" date="2024-07" db="EMBL/GenBank/DDBJ databases">
        <title>Draft Genome Sequence of Ferrimicrobium acidiphilum Strain YE2023, Isolated from a Pulp of Bioleach Reactor.</title>
        <authorList>
            <person name="Elkina Y.A."/>
            <person name="Bulaeva A.G."/>
            <person name="Beletsky A.V."/>
            <person name="Mardanov A.V."/>
        </authorList>
    </citation>
    <scope>NUCLEOTIDE SEQUENCE [LARGE SCALE GENOMIC DNA]</scope>
    <source>
        <strain evidence="5 6">YE2023</strain>
    </source>
</reference>
<dbReference type="InterPro" id="IPR029061">
    <property type="entry name" value="THDP-binding"/>
</dbReference>
<comment type="similarity">
    <text evidence="1">Belongs to the TPP enzyme family.</text>
</comment>
<dbReference type="InterPro" id="IPR045229">
    <property type="entry name" value="TPP_enz"/>
</dbReference>
<feature type="domain" description="Thiamine pyrophosphate enzyme N-terminal TPP-binding" evidence="4">
    <location>
        <begin position="1"/>
        <end position="105"/>
    </location>
</feature>
<dbReference type="RefSeq" id="WP_298405598.1">
    <property type="nucleotide sequence ID" value="NZ_JBFSHR010000017.1"/>
</dbReference>
<evidence type="ECO:0000259" key="3">
    <source>
        <dbReference type="Pfam" id="PF02775"/>
    </source>
</evidence>
<evidence type="ECO:0000259" key="4">
    <source>
        <dbReference type="Pfam" id="PF02776"/>
    </source>
</evidence>
<proteinExistence type="inferred from homology"/>
<dbReference type="SUPFAM" id="SSF52518">
    <property type="entry name" value="Thiamin diphosphate-binding fold (THDP-binding)"/>
    <property type="match status" value="2"/>
</dbReference>
<dbReference type="Pfam" id="PF02776">
    <property type="entry name" value="TPP_enzyme_N"/>
    <property type="match status" value="1"/>
</dbReference>
<organism evidence="5 6">
    <name type="scientific">Ferrimicrobium acidiphilum</name>
    <dbReference type="NCBI Taxonomy" id="121039"/>
    <lineage>
        <taxon>Bacteria</taxon>
        <taxon>Bacillati</taxon>
        <taxon>Actinomycetota</taxon>
        <taxon>Acidimicrobiia</taxon>
        <taxon>Acidimicrobiales</taxon>
        <taxon>Acidimicrobiaceae</taxon>
        <taxon>Ferrimicrobium</taxon>
    </lineage>
</organism>
<sequence length="532" mass="55423">MKGADRLVATLGELGVTHVFTNPGTTELELVRSLEASSSVTPVLVTQELVATGAADGFGRICGVGVALLHLGPGFSNGAAFVHDARRAGTPMLVIVGEHPKAHLDLDAPLNTDVAAIMGPFCVAVMKIDDGARVASVIGEAYACAQRLRGPVGVIAPQDVMMSEFGEAARAASPERRGTGDSCEDGSALNRARMTGDTAEAVIPSREQLGDDPVLLVGSMALSGVGLAYATKIASHLGARLYAEVFPALMERGNDTPCIPRLPYFPDQARALIGEPSAVVFIGAVEPLAYFAEVDRSASLIPRTTPRLHLAPPGVCVDGILSRWAKNLGCEGDGVDGLGVAESTPVPPLQFGSDERLNVDRLGFIFARAIQSGDVVVDEGRTSSASAYRYSALAPHHRYLGHPGGAIGGGLALALGAAVATRARVRALVADGGALYAPQALWTMARLGLPVGVVIAANDGYRILRLEMQARGIEPVSDELTRFAAPTVDYVALAAAFGVEGFWARTVGELDAILGAQRDRNDPFLVVAELVD</sequence>
<dbReference type="Pfam" id="PF02775">
    <property type="entry name" value="TPP_enzyme_C"/>
    <property type="match status" value="1"/>
</dbReference>
<evidence type="ECO:0000313" key="6">
    <source>
        <dbReference type="Proteomes" id="UP001560267"/>
    </source>
</evidence>
<evidence type="ECO:0000313" key="5">
    <source>
        <dbReference type="EMBL" id="MEX6429476.1"/>
    </source>
</evidence>
<protein>
    <submittedName>
        <fullName evidence="5">Acetolactate synthase large subunit</fullName>
    </submittedName>
</protein>
<dbReference type="Proteomes" id="UP001560267">
    <property type="component" value="Unassembled WGS sequence"/>
</dbReference>
<comment type="caution">
    <text evidence="5">The sequence shown here is derived from an EMBL/GenBank/DDBJ whole genome shotgun (WGS) entry which is preliminary data.</text>
</comment>
<feature type="domain" description="Thiamine pyrophosphate enzyme TPP-binding" evidence="3">
    <location>
        <begin position="387"/>
        <end position="527"/>
    </location>
</feature>
<dbReference type="InterPro" id="IPR011766">
    <property type="entry name" value="TPP_enzyme_TPP-bd"/>
</dbReference>
<accession>A0ABV3Y3C7</accession>
<dbReference type="InterPro" id="IPR012001">
    <property type="entry name" value="Thiamin_PyroP_enz_TPP-bd_dom"/>
</dbReference>
<evidence type="ECO:0000256" key="2">
    <source>
        <dbReference type="ARBA" id="ARBA00023052"/>
    </source>
</evidence>
<dbReference type="PANTHER" id="PTHR18968:SF86">
    <property type="entry name" value="ACETOLACTATE SYNTHASE LARGE SUBUNIT ILVX-RELATED"/>
    <property type="match status" value="1"/>
</dbReference>